<sequence length="120" mass="13743">MTGIVCDYQRNDDRYHRTDGTTIAKSTPCQLPGFTGFGLRIPVLTEYAIVPMASTNIERIREVLSPQQFSVFLRLRKMRSWLRSLYLVAVLTEEESAYICGFETSPNRKKIMNNSPYAEA</sequence>
<dbReference type="RefSeq" id="WP_330486420.1">
    <property type="nucleotide sequence ID" value="NZ_JAZBJZ010000201.1"/>
</dbReference>
<comment type="caution">
    <text evidence="1">The sequence shown here is derived from an EMBL/GenBank/DDBJ whole genome shotgun (WGS) entry which is preliminary data.</text>
</comment>
<protein>
    <submittedName>
        <fullName evidence="1">Uncharacterized protein</fullName>
    </submittedName>
</protein>
<evidence type="ECO:0000313" key="2">
    <source>
        <dbReference type="Proteomes" id="UP001333818"/>
    </source>
</evidence>
<organism evidence="1 2">
    <name type="scientific">Tumidithrix elongata BACA0141</name>
    <dbReference type="NCBI Taxonomy" id="2716417"/>
    <lineage>
        <taxon>Bacteria</taxon>
        <taxon>Bacillati</taxon>
        <taxon>Cyanobacteriota</taxon>
        <taxon>Cyanophyceae</taxon>
        <taxon>Pseudanabaenales</taxon>
        <taxon>Pseudanabaenaceae</taxon>
        <taxon>Tumidithrix</taxon>
        <taxon>Tumidithrix elongata</taxon>
    </lineage>
</organism>
<proteinExistence type="predicted"/>
<dbReference type="AlphaFoldDB" id="A0AAW9PZR7"/>
<dbReference type="EMBL" id="JAZBJZ010000201">
    <property type="protein sequence ID" value="MEE3719982.1"/>
    <property type="molecule type" value="Genomic_DNA"/>
</dbReference>
<keyword evidence="2" id="KW-1185">Reference proteome</keyword>
<dbReference type="Proteomes" id="UP001333818">
    <property type="component" value="Unassembled WGS sequence"/>
</dbReference>
<reference evidence="1" key="1">
    <citation type="submission" date="2024-01" db="EMBL/GenBank/DDBJ databases">
        <title>Bank of Algae and Cyanobacteria of the Azores (BACA) strain genomes.</title>
        <authorList>
            <person name="Luz R."/>
            <person name="Cordeiro R."/>
            <person name="Fonseca A."/>
            <person name="Goncalves V."/>
        </authorList>
    </citation>
    <scope>NUCLEOTIDE SEQUENCE</scope>
    <source>
        <strain evidence="1">BACA0141</strain>
    </source>
</reference>
<gene>
    <name evidence="1" type="ORF">V2H45_24910</name>
</gene>
<accession>A0AAW9PZR7</accession>
<name>A0AAW9PZR7_9CYAN</name>
<evidence type="ECO:0000313" key="1">
    <source>
        <dbReference type="EMBL" id="MEE3719982.1"/>
    </source>
</evidence>